<keyword evidence="1 4" id="KW-0805">Transcription regulation</keyword>
<feature type="region of interest" description="Disordered" evidence="5">
    <location>
        <begin position="1"/>
        <end position="66"/>
    </location>
</feature>
<feature type="domain" description="PPC" evidence="6">
    <location>
        <begin position="75"/>
        <end position="213"/>
    </location>
</feature>
<sequence>MFPNHYHQSPPNSTVNHHLTTTTSDETDIKKEPNTTNESESINIVRRSRGRPPGSKNKSKSPVTNLTCVANKPDKGTLAPYVLEVSGGSDIVAAVRRFCNHRKIGLCVLNGSGAVSNVSFRQPTTTAVYHGCFNLVSISATILPPLAPSSINGDFLANFVISLSCPQGRTFGGTVVGPLIAAGTVYIVAAAFNNPIYHRLPMEEDNNMIRNGGHASVSAAIDHQASGSSGGENGHHYHHAVPLTMAGMLSAYPGEIWAPTPRQSQPHSSLYN</sequence>
<evidence type="ECO:0000313" key="7">
    <source>
        <dbReference type="EMBL" id="KAK1435447.1"/>
    </source>
</evidence>
<dbReference type="AlphaFoldDB" id="A0AAD8LBQ1"/>
<proteinExistence type="predicted"/>
<comment type="subcellular location">
    <subcellularLocation>
        <location evidence="4">Nucleus</location>
    </subcellularLocation>
</comment>
<keyword evidence="4" id="KW-0539">Nucleus</keyword>
<dbReference type="PANTHER" id="PTHR31100">
    <property type="entry name" value="AT-HOOK MOTIF NUCLEAR-LOCALIZED PROTEIN 15"/>
    <property type="match status" value="1"/>
</dbReference>
<keyword evidence="2 4" id="KW-0238">DNA-binding</keyword>
<keyword evidence="8" id="KW-1185">Reference proteome</keyword>
<comment type="caution">
    <text evidence="7">The sequence shown here is derived from an EMBL/GenBank/DDBJ whole genome shotgun (WGS) entry which is preliminary data.</text>
</comment>
<dbReference type="GO" id="GO:0005634">
    <property type="term" value="C:nucleus"/>
    <property type="evidence" value="ECO:0007669"/>
    <property type="project" value="UniProtKB-SubCell"/>
</dbReference>
<dbReference type="Proteomes" id="UP001229421">
    <property type="component" value="Unassembled WGS sequence"/>
</dbReference>
<reference evidence="7" key="1">
    <citation type="journal article" date="2023" name="bioRxiv">
        <title>Improved chromosome-level genome assembly for marigold (Tagetes erecta).</title>
        <authorList>
            <person name="Jiang F."/>
            <person name="Yuan L."/>
            <person name="Wang S."/>
            <person name="Wang H."/>
            <person name="Xu D."/>
            <person name="Wang A."/>
            <person name="Fan W."/>
        </authorList>
    </citation>
    <scope>NUCLEOTIDE SEQUENCE</scope>
    <source>
        <strain evidence="7">WSJ</strain>
        <tissue evidence="7">Leaf</tissue>
    </source>
</reference>
<dbReference type="PIRSF" id="PIRSF016021">
    <property type="entry name" value="ESCAROLA"/>
    <property type="match status" value="1"/>
</dbReference>
<accession>A0AAD8LBQ1</accession>
<evidence type="ECO:0000256" key="3">
    <source>
        <dbReference type="ARBA" id="ARBA00023163"/>
    </source>
</evidence>
<evidence type="ECO:0000256" key="2">
    <source>
        <dbReference type="ARBA" id="ARBA00023125"/>
    </source>
</evidence>
<evidence type="ECO:0000256" key="5">
    <source>
        <dbReference type="SAM" id="MobiDB-lite"/>
    </source>
</evidence>
<keyword evidence="3 4" id="KW-0804">Transcription</keyword>
<dbReference type="InterPro" id="IPR014476">
    <property type="entry name" value="AHL15-29"/>
</dbReference>
<evidence type="ECO:0000256" key="1">
    <source>
        <dbReference type="ARBA" id="ARBA00023015"/>
    </source>
</evidence>
<comment type="function">
    <text evidence="4">Transcription factor that specifically binds AT-rich DNA sequences related to the nuclear matrix attachment regions (MARs).</text>
</comment>
<dbReference type="Pfam" id="PF03479">
    <property type="entry name" value="PCC"/>
    <property type="match status" value="1"/>
</dbReference>
<evidence type="ECO:0000313" key="8">
    <source>
        <dbReference type="Proteomes" id="UP001229421"/>
    </source>
</evidence>
<dbReference type="SUPFAM" id="SSF117856">
    <property type="entry name" value="AF0104/ALDC/Ptd012-like"/>
    <property type="match status" value="1"/>
</dbReference>
<dbReference type="CDD" id="cd11378">
    <property type="entry name" value="DUF296"/>
    <property type="match status" value="1"/>
</dbReference>
<evidence type="ECO:0000259" key="6">
    <source>
        <dbReference type="PROSITE" id="PS51742"/>
    </source>
</evidence>
<dbReference type="InterPro" id="IPR005175">
    <property type="entry name" value="PPC_dom"/>
</dbReference>
<feature type="compositionally biased region" description="Polar residues" evidence="5">
    <location>
        <begin position="1"/>
        <end position="24"/>
    </location>
</feature>
<evidence type="ECO:0000256" key="4">
    <source>
        <dbReference type="PIRNR" id="PIRNR016021"/>
    </source>
</evidence>
<dbReference type="PANTHER" id="PTHR31100:SF69">
    <property type="entry name" value="AT-HOOK MOTIF NUCLEAR-LOCALIZED PROTEIN 17-RELATED"/>
    <property type="match status" value="1"/>
</dbReference>
<gene>
    <name evidence="7" type="ORF">QVD17_01210</name>
</gene>
<organism evidence="7 8">
    <name type="scientific">Tagetes erecta</name>
    <name type="common">African marigold</name>
    <dbReference type="NCBI Taxonomy" id="13708"/>
    <lineage>
        <taxon>Eukaryota</taxon>
        <taxon>Viridiplantae</taxon>
        <taxon>Streptophyta</taxon>
        <taxon>Embryophyta</taxon>
        <taxon>Tracheophyta</taxon>
        <taxon>Spermatophyta</taxon>
        <taxon>Magnoliopsida</taxon>
        <taxon>eudicotyledons</taxon>
        <taxon>Gunneridae</taxon>
        <taxon>Pentapetalae</taxon>
        <taxon>asterids</taxon>
        <taxon>campanulids</taxon>
        <taxon>Asterales</taxon>
        <taxon>Asteraceae</taxon>
        <taxon>Asteroideae</taxon>
        <taxon>Heliantheae alliance</taxon>
        <taxon>Tageteae</taxon>
        <taxon>Tagetes</taxon>
    </lineage>
</organism>
<dbReference type="Gene3D" id="3.30.1330.80">
    <property type="entry name" value="Hypothetical protein, similar to alpha- acetolactate decarboxylase, domain 2"/>
    <property type="match status" value="1"/>
</dbReference>
<dbReference type="GO" id="GO:0003700">
    <property type="term" value="F:DNA-binding transcription factor activity"/>
    <property type="evidence" value="ECO:0007669"/>
    <property type="project" value="TreeGrafter"/>
</dbReference>
<protein>
    <recommendedName>
        <fullName evidence="4">AT-hook motif nuclear-localized protein</fullName>
    </recommendedName>
</protein>
<dbReference type="GO" id="GO:0003680">
    <property type="term" value="F:minor groove of adenine-thymine-rich DNA binding"/>
    <property type="evidence" value="ECO:0007669"/>
    <property type="project" value="UniProtKB-UniRule"/>
</dbReference>
<dbReference type="EMBL" id="JAUHHV010000001">
    <property type="protein sequence ID" value="KAK1435447.1"/>
    <property type="molecule type" value="Genomic_DNA"/>
</dbReference>
<dbReference type="PROSITE" id="PS51742">
    <property type="entry name" value="PPC"/>
    <property type="match status" value="1"/>
</dbReference>
<name>A0AAD8LBQ1_TARER</name>